<reference evidence="1 2" key="1">
    <citation type="submission" date="2017-07" db="EMBL/GenBank/DDBJ databases">
        <title>Leptospira spp. isolated from tropical soils.</title>
        <authorList>
            <person name="Thibeaux R."/>
            <person name="Iraola G."/>
            <person name="Ferres I."/>
            <person name="Bierque E."/>
            <person name="Girault D."/>
            <person name="Soupe-Gilbert M.-E."/>
            <person name="Picardeau M."/>
            <person name="Goarant C."/>
        </authorList>
    </citation>
    <scope>NUCLEOTIDE SEQUENCE [LARGE SCALE GENOMIC DNA]</scope>
    <source>
        <strain evidence="1 2">FH2-C-A2</strain>
    </source>
</reference>
<dbReference type="PANTHER" id="PTHR43293">
    <property type="entry name" value="ACETATE COA-TRANSFERASE YDIF"/>
    <property type="match status" value="1"/>
</dbReference>
<dbReference type="GO" id="GO:0008410">
    <property type="term" value="F:CoA-transferase activity"/>
    <property type="evidence" value="ECO:0007669"/>
    <property type="project" value="InterPro"/>
</dbReference>
<dbReference type="SUPFAM" id="SSF100950">
    <property type="entry name" value="NagB/RpiA/CoA transferase-like"/>
    <property type="match status" value="2"/>
</dbReference>
<evidence type="ECO:0000313" key="2">
    <source>
        <dbReference type="Proteomes" id="UP000231912"/>
    </source>
</evidence>
<dbReference type="RefSeq" id="WP_100759340.1">
    <property type="nucleotide sequence ID" value="NZ_NPDT01000005.1"/>
</dbReference>
<dbReference type="InterPro" id="IPR037171">
    <property type="entry name" value="NagB/RpiA_transferase-like"/>
</dbReference>
<keyword evidence="1" id="KW-0808">Transferase</keyword>
<dbReference type="SMART" id="SM00882">
    <property type="entry name" value="CoA_trans"/>
    <property type="match status" value="1"/>
</dbReference>
<evidence type="ECO:0000313" key="1">
    <source>
        <dbReference type="EMBL" id="PJZ65380.1"/>
    </source>
</evidence>
<organism evidence="1 2">
    <name type="scientific">Leptospira wolffii</name>
    <dbReference type="NCBI Taxonomy" id="409998"/>
    <lineage>
        <taxon>Bacteria</taxon>
        <taxon>Pseudomonadati</taxon>
        <taxon>Spirochaetota</taxon>
        <taxon>Spirochaetia</taxon>
        <taxon>Leptospirales</taxon>
        <taxon>Leptospiraceae</taxon>
        <taxon>Leptospira</taxon>
    </lineage>
</organism>
<dbReference type="AlphaFoldDB" id="A0A2M9ZAD8"/>
<gene>
    <name evidence="1" type="ORF">CH371_13375</name>
</gene>
<dbReference type="Pfam" id="PF01144">
    <property type="entry name" value="CoA_trans"/>
    <property type="match status" value="1"/>
</dbReference>
<comment type="caution">
    <text evidence="1">The sequence shown here is derived from an EMBL/GenBank/DDBJ whole genome shotgun (WGS) entry which is preliminary data.</text>
</comment>
<dbReference type="Gene3D" id="3.40.1080.10">
    <property type="entry name" value="Glutaconate Coenzyme A-transferase"/>
    <property type="match status" value="2"/>
</dbReference>
<dbReference type="Proteomes" id="UP000231912">
    <property type="component" value="Unassembled WGS sequence"/>
</dbReference>
<dbReference type="EMBL" id="NPDT01000005">
    <property type="protein sequence ID" value="PJZ65380.1"/>
    <property type="molecule type" value="Genomic_DNA"/>
</dbReference>
<protein>
    <submittedName>
        <fullName evidence="1">3-oxoacid CoA-transferase</fullName>
    </submittedName>
</protein>
<name>A0A2M9ZAD8_9LEPT</name>
<dbReference type="PANTHER" id="PTHR43293:SF3">
    <property type="entry name" value="CHOLESTEROL RING-CLEAVING HYDROLASE IPDB SUBUNIT"/>
    <property type="match status" value="1"/>
</dbReference>
<sequence>MPSKPEDRKPTKILPDPDSLIREFVQPGMYLHLATTMSRPNALIYSLCRVFEGKKPDFTISVAGIHSSAHSLALSGIVKKVITGFAGDNYPKPSPNGLYKDLLKGKPFELELWSLLSLVQRLMAGAMKLPGFVSNSLIGSDLITDKLGKSAFLYHKPTPGQAFGEAASPHLSTENRGTKEKDMVVLSPLNPEITLVHGVVADEDGNIVLCPPAGEGAWGALAATQGVIASVEKIVPRGTIPPELVQIPGTKVLGLALARFGAHPQSLRVHGFPDIPAFEGVETYMDDYEFQTEANEAAAIPSKAEKWYKENVNLPGGHEQYLDQIGEVRLRRLKMTPPEHSLSTQEDPKTVNDSEQTIILAVRAIIERVKTKKYKTILAGIGAAHMAAWTAAKLLEKEGIRVQIIAELGFFGMKPFTGDVFLFSQLHTSGCSMLSDVVSILGTVVPDDCLGVIGAAEVDWFGNINSVLDSKGNFLVGSGGANDIVSTADTIVVAKANRYRFVRKVRHITSPGERVVEAVCQFGRFKRESFSDHPFEMSSWIAPASDDEMEPEEAVLRYSLWLPPDEDLPIAQEPPITSEELTALRELDPERIYTEQFMVYTRLP</sequence>
<dbReference type="InterPro" id="IPR004165">
    <property type="entry name" value="CoA_trans_fam_I"/>
</dbReference>
<accession>A0A2M9ZAD8</accession>
<proteinExistence type="predicted"/>